<dbReference type="SUPFAM" id="SSF51905">
    <property type="entry name" value="FAD/NAD(P)-binding domain"/>
    <property type="match status" value="1"/>
</dbReference>
<keyword evidence="4" id="KW-0560">Oxidoreductase</keyword>
<accession>A0ABX1G1J2</accession>
<reference evidence="6 7" key="1">
    <citation type="submission" date="2020-04" db="EMBL/GenBank/DDBJ databases">
        <title>Paeniglutamicibacter sp. ANT13_2, a novel actinomycete isolated from sediment in Antarctica.</title>
        <authorList>
            <person name="Sakdapetsiri C."/>
            <person name="Pinyakong O."/>
        </authorList>
    </citation>
    <scope>NUCLEOTIDE SEQUENCE [LARGE SCALE GENOMIC DNA]</scope>
    <source>
        <strain evidence="6 7">ANT13_2</strain>
    </source>
</reference>
<dbReference type="SUPFAM" id="SSF54373">
    <property type="entry name" value="FAD-linked reductases, C-terminal domain"/>
    <property type="match status" value="1"/>
</dbReference>
<dbReference type="PANTHER" id="PTHR10961:SF7">
    <property type="entry name" value="FAD DEPENDENT OXIDOREDUCTASE DOMAIN-CONTAINING PROTEIN"/>
    <property type="match status" value="1"/>
</dbReference>
<dbReference type="RefSeq" id="WP_168150798.1">
    <property type="nucleotide sequence ID" value="NZ_JAAWVT010000001.1"/>
</dbReference>
<dbReference type="PANTHER" id="PTHR10961">
    <property type="entry name" value="PEROXISOMAL SARCOSINE OXIDASE"/>
    <property type="match status" value="1"/>
</dbReference>
<protein>
    <submittedName>
        <fullName evidence="6">FAD-dependent oxidoreductase</fullName>
    </submittedName>
</protein>
<comment type="caution">
    <text evidence="6">The sequence shown here is derived from an EMBL/GenBank/DDBJ whole genome shotgun (WGS) entry which is preliminary data.</text>
</comment>
<gene>
    <name evidence="6" type="ORF">HED64_04185</name>
</gene>
<dbReference type="EMBL" id="JAAWVT010000001">
    <property type="protein sequence ID" value="NKG19909.1"/>
    <property type="molecule type" value="Genomic_DNA"/>
</dbReference>
<dbReference type="Gene3D" id="3.30.9.10">
    <property type="entry name" value="D-Amino Acid Oxidase, subunit A, domain 2"/>
    <property type="match status" value="1"/>
</dbReference>
<evidence type="ECO:0000313" key="6">
    <source>
        <dbReference type="EMBL" id="NKG19909.1"/>
    </source>
</evidence>
<sequence length="389" mass="41638">MSQQTPRETSEYVVIGAGLAGSAAAWKLAQRGYEVTLLERTTPANATSSSHGSARIFRYAYPEPFYADLVKQAKSGWDELESIVGTQLINPVGAVDYGPTRDPRNLANILEQVGIEHELLGAAEARERFAGIAFDTEVLWQPGAGVIDAEASVLAMVAQAKKHGARVENNWPVKSIESTATGYRIHAEDGRTQDCAKVVVAAGGWLPRLLGNLSLPSGFVSGIPSFEVFQEQAFHFPYADSVPESMGAWPTYIHKAAEFQSYGLPGGRDADFRGQKVAEYKGGRIMKDASEQDGVVSAANRERVINYVKTFLPGLIPVPYAETTCIFTSTPTEDFILDETNGITIMSPCSGHGAKFAPLLGDLAADLATGAAGVPQVFRPGSRAASLLV</sequence>
<evidence type="ECO:0000313" key="7">
    <source>
        <dbReference type="Proteomes" id="UP000746595"/>
    </source>
</evidence>
<dbReference type="InterPro" id="IPR045170">
    <property type="entry name" value="MTOX"/>
</dbReference>
<keyword evidence="7" id="KW-1185">Reference proteome</keyword>
<evidence type="ECO:0000259" key="5">
    <source>
        <dbReference type="Pfam" id="PF01266"/>
    </source>
</evidence>
<evidence type="ECO:0000256" key="4">
    <source>
        <dbReference type="ARBA" id="ARBA00023002"/>
    </source>
</evidence>
<evidence type="ECO:0000256" key="2">
    <source>
        <dbReference type="ARBA" id="ARBA00022630"/>
    </source>
</evidence>
<evidence type="ECO:0000256" key="3">
    <source>
        <dbReference type="ARBA" id="ARBA00022827"/>
    </source>
</evidence>
<comment type="cofactor">
    <cofactor evidence="1">
        <name>FAD</name>
        <dbReference type="ChEBI" id="CHEBI:57692"/>
    </cofactor>
</comment>
<dbReference type="InterPro" id="IPR006076">
    <property type="entry name" value="FAD-dep_OxRdtase"/>
</dbReference>
<organism evidence="6 7">
    <name type="scientific">Paeniglutamicibacter terrestris</name>
    <dbReference type="NCBI Taxonomy" id="2723403"/>
    <lineage>
        <taxon>Bacteria</taxon>
        <taxon>Bacillati</taxon>
        <taxon>Actinomycetota</taxon>
        <taxon>Actinomycetes</taxon>
        <taxon>Micrococcales</taxon>
        <taxon>Micrococcaceae</taxon>
        <taxon>Paeniglutamicibacter</taxon>
    </lineage>
</organism>
<name>A0ABX1G1J2_9MICC</name>
<proteinExistence type="predicted"/>
<evidence type="ECO:0000256" key="1">
    <source>
        <dbReference type="ARBA" id="ARBA00001974"/>
    </source>
</evidence>
<dbReference type="Pfam" id="PF01266">
    <property type="entry name" value="DAO"/>
    <property type="match status" value="1"/>
</dbReference>
<feature type="domain" description="FAD dependent oxidoreductase" evidence="5">
    <location>
        <begin position="12"/>
        <end position="367"/>
    </location>
</feature>
<dbReference type="Proteomes" id="UP000746595">
    <property type="component" value="Unassembled WGS sequence"/>
</dbReference>
<keyword evidence="2" id="KW-0285">Flavoprotein</keyword>
<dbReference type="Gene3D" id="3.50.50.60">
    <property type="entry name" value="FAD/NAD(P)-binding domain"/>
    <property type="match status" value="1"/>
</dbReference>
<keyword evidence="3" id="KW-0274">FAD</keyword>
<dbReference type="InterPro" id="IPR036188">
    <property type="entry name" value="FAD/NAD-bd_sf"/>
</dbReference>